<dbReference type="Gene3D" id="2.170.130.10">
    <property type="entry name" value="TonB-dependent receptor, plug domain"/>
    <property type="match status" value="1"/>
</dbReference>
<protein>
    <submittedName>
        <fullName evidence="10">TonB-linked outer membrane protein, SusC/RagA family</fullName>
    </submittedName>
</protein>
<dbReference type="OrthoDB" id="9768177at2"/>
<evidence type="ECO:0000256" key="4">
    <source>
        <dbReference type="ARBA" id="ARBA00022692"/>
    </source>
</evidence>
<dbReference type="PROSITE" id="PS52016">
    <property type="entry name" value="TONB_DEPENDENT_REC_3"/>
    <property type="match status" value="1"/>
</dbReference>
<dbReference type="NCBIfam" id="TIGR04056">
    <property type="entry name" value="OMP_RagA_SusC"/>
    <property type="match status" value="1"/>
</dbReference>
<dbReference type="InterPro" id="IPR023997">
    <property type="entry name" value="TonB-dep_OMP_SusC/RagA_CS"/>
</dbReference>
<keyword evidence="11" id="KW-1185">Reference proteome</keyword>
<dbReference type="InterPro" id="IPR037066">
    <property type="entry name" value="Plug_dom_sf"/>
</dbReference>
<reference evidence="11" key="1">
    <citation type="submission" date="2016-10" db="EMBL/GenBank/DDBJ databases">
        <authorList>
            <person name="Varghese N."/>
            <person name="Submissions S."/>
        </authorList>
    </citation>
    <scope>NUCLEOTIDE SEQUENCE [LARGE SCALE GENOMIC DNA]</scope>
    <source>
        <strain evidence="11">DSM 3695</strain>
    </source>
</reference>
<evidence type="ECO:0000256" key="8">
    <source>
        <dbReference type="SAM" id="SignalP"/>
    </source>
</evidence>
<dbReference type="InterPro" id="IPR012910">
    <property type="entry name" value="Plug_dom"/>
</dbReference>
<comment type="similarity">
    <text evidence="7">Belongs to the TonB-dependent receptor family.</text>
</comment>
<keyword evidence="6 7" id="KW-0998">Cell outer membrane</keyword>
<evidence type="ECO:0000256" key="6">
    <source>
        <dbReference type="ARBA" id="ARBA00023237"/>
    </source>
</evidence>
<sequence length="1041" mass="114655">MKGIGKTTIAILLTLCAVFARAYGQSNTSAVNGTVTDQGGTPLPGATVEASANGKRVNIAISDSIGKFVFKNLPAASYVFHVSMIGYDPKSFTGYKIVTGHNATLSFALSSTVSELSSVVVIGYGTRKRQDVTGAVTKADLQLQKQSPNANVMSSLRGTVPGLTVGQVNRAGSDPTLMVRGRNSISGTTSPLIVVDGLIYRGSLTSINPSDIASIDLLKDASAAAVYGSQASNGVVLITTKSGASGIDKLTVDYSGSYSIQEMTKKDMKPASGAQYIQKLGDWYLSESRDPNDMTKMNPNWDPTTKMPGIEGDNYKNGYEANWWDLMTISRPRIQNHNIGLSGRSKKIRFYLGYGYFDQLNLIKNDNYRRNSLRINVEAKPADWLTVGAQTGLSINDYSGVSPTFSDIMLLKPYNLPFDPKTGKMLEFYAQTTTPTPLEVLKRSRDFDRNLNLIGNFFVSVDIPHVKGLNYRVNFGNNYIYTNRFNYNAPSVEATAYKTYMTDYFLTLDNILTYKRDFGKHGVDLTLLYGAEKNIHDGTSTSAGGITNGVLSYNRLDVGDPARLTVSNDLATLPWQEQALYQMARLSYSFDKKYILTGTIRRDGFSGFSAQNKWATFPSVAFAWRLKEEQFLTSAGFIDDLKLRLSYGSTGNRTVGRYQTLAQMNVGLANGYLYGSSGGAQLGSYLSQLPNSGLRWETTHSFNTGADFSFFNNRLFGSLDLYFSNSVNLLNSRATPTVTGFNSFLINIGKIQNRGQELNITGVPVSNKNFKWEVTANFFRNRNKVLDIDGTKNDLINGADPILSYFIGQPYGVVYDYKITGMYQLGDHIPTSLAAQGFKAGQYKIEDINNDGQITPADKQILGKLDPSYSLGISNSFQYKAFQLKFFINTIQGGKNSYLGAPGIMLQNPDNIRNNNGFVYDYWTPNNPNARYRSIAAYVATLGENFGPYMSRSFIRLQDVTLTYMLPEGLLSRLKVVKAASVYVNAQNLLTITKWDGWDPESNPPATQRSSLGWRMPGGLGLDMNGYPVMKNFSLGVNVTF</sequence>
<dbReference type="InterPro" id="IPR039426">
    <property type="entry name" value="TonB-dep_rcpt-like"/>
</dbReference>
<dbReference type="AlphaFoldDB" id="A0A1I0S9P0"/>
<dbReference type="Gene3D" id="2.40.170.20">
    <property type="entry name" value="TonB-dependent receptor, beta-barrel domain"/>
    <property type="match status" value="1"/>
</dbReference>
<dbReference type="SUPFAM" id="SSF56935">
    <property type="entry name" value="Porins"/>
    <property type="match status" value="1"/>
</dbReference>
<keyword evidence="2 7" id="KW-0813">Transport</keyword>
<dbReference type="RefSeq" id="WP_089899894.1">
    <property type="nucleotide sequence ID" value="NZ_FOJG01000002.1"/>
</dbReference>
<dbReference type="GO" id="GO:0009279">
    <property type="term" value="C:cell outer membrane"/>
    <property type="evidence" value="ECO:0007669"/>
    <property type="project" value="UniProtKB-SubCell"/>
</dbReference>
<dbReference type="Pfam" id="PF07715">
    <property type="entry name" value="Plug"/>
    <property type="match status" value="1"/>
</dbReference>
<keyword evidence="5 7" id="KW-0472">Membrane</keyword>
<keyword evidence="8" id="KW-0732">Signal</keyword>
<dbReference type="InterPro" id="IPR036942">
    <property type="entry name" value="Beta-barrel_TonB_sf"/>
</dbReference>
<evidence type="ECO:0000256" key="7">
    <source>
        <dbReference type="PROSITE-ProRule" id="PRU01360"/>
    </source>
</evidence>
<evidence type="ECO:0000313" key="10">
    <source>
        <dbReference type="EMBL" id="SEW52889.1"/>
    </source>
</evidence>
<dbReference type="Pfam" id="PF13620">
    <property type="entry name" value="CarboxypepD_reg"/>
    <property type="match status" value="1"/>
</dbReference>
<dbReference type="Gene3D" id="2.60.40.1120">
    <property type="entry name" value="Carboxypeptidase-like, regulatory domain"/>
    <property type="match status" value="1"/>
</dbReference>
<proteinExistence type="inferred from homology"/>
<evidence type="ECO:0000259" key="9">
    <source>
        <dbReference type="Pfam" id="PF07715"/>
    </source>
</evidence>
<accession>A0A1I0S9P0</accession>
<gene>
    <name evidence="10" type="ORF">SAMN04488122_5213</name>
</gene>
<evidence type="ECO:0000256" key="1">
    <source>
        <dbReference type="ARBA" id="ARBA00004571"/>
    </source>
</evidence>
<name>A0A1I0S9P0_9BACT</name>
<evidence type="ECO:0000313" key="11">
    <source>
        <dbReference type="Proteomes" id="UP000199310"/>
    </source>
</evidence>
<dbReference type="InterPro" id="IPR023996">
    <property type="entry name" value="TonB-dep_OMP_SusC/RagA"/>
</dbReference>
<dbReference type="EMBL" id="FOJG01000002">
    <property type="protein sequence ID" value="SEW52889.1"/>
    <property type="molecule type" value="Genomic_DNA"/>
</dbReference>
<dbReference type="STRING" id="29529.SAMN04488122_5213"/>
<comment type="subcellular location">
    <subcellularLocation>
        <location evidence="1 7">Cell outer membrane</location>
        <topology evidence="1 7">Multi-pass membrane protein</topology>
    </subcellularLocation>
</comment>
<dbReference type="SUPFAM" id="SSF49464">
    <property type="entry name" value="Carboxypeptidase regulatory domain-like"/>
    <property type="match status" value="1"/>
</dbReference>
<keyword evidence="3 7" id="KW-1134">Transmembrane beta strand</keyword>
<feature type="domain" description="TonB-dependent receptor plug" evidence="9">
    <location>
        <begin position="129"/>
        <end position="235"/>
    </location>
</feature>
<dbReference type="Proteomes" id="UP000199310">
    <property type="component" value="Unassembled WGS sequence"/>
</dbReference>
<feature type="signal peptide" evidence="8">
    <location>
        <begin position="1"/>
        <end position="22"/>
    </location>
</feature>
<organism evidence="10 11">
    <name type="scientific">Chitinophaga arvensicola</name>
    <dbReference type="NCBI Taxonomy" id="29529"/>
    <lineage>
        <taxon>Bacteria</taxon>
        <taxon>Pseudomonadati</taxon>
        <taxon>Bacteroidota</taxon>
        <taxon>Chitinophagia</taxon>
        <taxon>Chitinophagales</taxon>
        <taxon>Chitinophagaceae</taxon>
        <taxon>Chitinophaga</taxon>
    </lineage>
</organism>
<keyword evidence="4 7" id="KW-0812">Transmembrane</keyword>
<evidence type="ECO:0000256" key="3">
    <source>
        <dbReference type="ARBA" id="ARBA00022452"/>
    </source>
</evidence>
<feature type="chain" id="PRO_5011766899" evidence="8">
    <location>
        <begin position="23"/>
        <end position="1041"/>
    </location>
</feature>
<evidence type="ECO:0000256" key="5">
    <source>
        <dbReference type="ARBA" id="ARBA00023136"/>
    </source>
</evidence>
<dbReference type="InterPro" id="IPR008969">
    <property type="entry name" value="CarboxyPept-like_regulatory"/>
</dbReference>
<dbReference type="NCBIfam" id="TIGR04057">
    <property type="entry name" value="SusC_RagA_signa"/>
    <property type="match status" value="1"/>
</dbReference>
<evidence type="ECO:0000256" key="2">
    <source>
        <dbReference type="ARBA" id="ARBA00022448"/>
    </source>
</evidence>